<keyword evidence="5" id="KW-1185">Reference proteome</keyword>
<reference evidence="4" key="1">
    <citation type="submission" date="2023-03" db="EMBL/GenBank/DDBJ databases">
        <title>Electrophorus voltai genome.</title>
        <authorList>
            <person name="Bian C."/>
        </authorList>
    </citation>
    <scope>NUCLEOTIDE SEQUENCE</scope>
    <source>
        <strain evidence="4">CB-2022</strain>
        <tissue evidence="4">Muscle</tissue>
    </source>
</reference>
<dbReference type="EMBL" id="JAROKS010000020">
    <property type="protein sequence ID" value="KAK1791621.1"/>
    <property type="molecule type" value="Genomic_DNA"/>
</dbReference>
<evidence type="ECO:0000256" key="2">
    <source>
        <dbReference type="ARBA" id="ARBA00012180"/>
    </source>
</evidence>
<evidence type="ECO:0000259" key="3">
    <source>
        <dbReference type="PROSITE" id="PS50878"/>
    </source>
</evidence>
<evidence type="ECO:0000313" key="4">
    <source>
        <dbReference type="EMBL" id="KAK1791621.1"/>
    </source>
</evidence>
<comment type="similarity">
    <text evidence="1">Belongs to the beta type-B retroviral polymerase family. HERV class-II K(HML-2) pol subfamily.</text>
</comment>
<dbReference type="InterPro" id="IPR053134">
    <property type="entry name" value="RNA-dir_DNA_polymerase"/>
</dbReference>
<protein>
    <recommendedName>
        <fullName evidence="2">ribonuclease H</fullName>
        <ecNumber evidence="2">3.1.26.4</ecNumber>
    </recommendedName>
</protein>
<comment type="caution">
    <text evidence="4">The sequence shown here is derived from an EMBL/GenBank/DDBJ whole genome shotgun (WGS) entry which is preliminary data.</text>
</comment>
<dbReference type="SUPFAM" id="SSF56672">
    <property type="entry name" value="DNA/RNA polymerases"/>
    <property type="match status" value="1"/>
</dbReference>
<dbReference type="Proteomes" id="UP001239994">
    <property type="component" value="Unassembled WGS sequence"/>
</dbReference>
<dbReference type="InterPro" id="IPR000477">
    <property type="entry name" value="RT_dom"/>
</dbReference>
<dbReference type="CDD" id="cd00303">
    <property type="entry name" value="retropepsin_like"/>
    <property type="match status" value="1"/>
</dbReference>
<dbReference type="EC" id="3.1.26.4" evidence="2"/>
<dbReference type="InterPro" id="IPR043128">
    <property type="entry name" value="Rev_trsase/Diguanyl_cyclase"/>
</dbReference>
<name>A0AAD8Z520_9TELE</name>
<dbReference type="AlphaFoldDB" id="A0AAD8Z520"/>
<organism evidence="4 5">
    <name type="scientific">Electrophorus voltai</name>
    <dbReference type="NCBI Taxonomy" id="2609070"/>
    <lineage>
        <taxon>Eukaryota</taxon>
        <taxon>Metazoa</taxon>
        <taxon>Chordata</taxon>
        <taxon>Craniata</taxon>
        <taxon>Vertebrata</taxon>
        <taxon>Euteleostomi</taxon>
        <taxon>Actinopterygii</taxon>
        <taxon>Neopterygii</taxon>
        <taxon>Teleostei</taxon>
        <taxon>Ostariophysi</taxon>
        <taxon>Gymnotiformes</taxon>
        <taxon>Gymnotoidei</taxon>
        <taxon>Gymnotidae</taxon>
        <taxon>Electrophorus</taxon>
    </lineage>
</organism>
<dbReference type="PANTHER" id="PTHR24559:SF440">
    <property type="entry name" value="RIBONUCLEASE H"/>
    <property type="match status" value="1"/>
</dbReference>
<accession>A0AAD8Z520</accession>
<dbReference type="Gene3D" id="3.10.10.10">
    <property type="entry name" value="HIV Type 1 Reverse Transcriptase, subunit A, domain 1"/>
    <property type="match status" value="1"/>
</dbReference>
<dbReference type="PANTHER" id="PTHR24559">
    <property type="entry name" value="TRANSPOSON TY3-I GAG-POL POLYPROTEIN"/>
    <property type="match status" value="1"/>
</dbReference>
<dbReference type="CDD" id="cd01647">
    <property type="entry name" value="RT_LTR"/>
    <property type="match status" value="1"/>
</dbReference>
<proteinExistence type="inferred from homology"/>
<feature type="domain" description="Reverse transcriptase" evidence="3">
    <location>
        <begin position="164"/>
        <end position="302"/>
    </location>
</feature>
<dbReference type="GO" id="GO:0004523">
    <property type="term" value="F:RNA-DNA hybrid ribonuclease activity"/>
    <property type="evidence" value="ECO:0007669"/>
    <property type="project" value="UniProtKB-EC"/>
</dbReference>
<dbReference type="InterPro" id="IPR043502">
    <property type="entry name" value="DNA/RNA_pol_sf"/>
</dbReference>
<gene>
    <name evidence="4" type="ORF">P4O66_013620</name>
</gene>
<evidence type="ECO:0000313" key="5">
    <source>
        <dbReference type="Proteomes" id="UP001239994"/>
    </source>
</evidence>
<dbReference type="Gene3D" id="3.30.70.270">
    <property type="match status" value="1"/>
</dbReference>
<dbReference type="PROSITE" id="PS50878">
    <property type="entry name" value="RT_POL"/>
    <property type="match status" value="1"/>
</dbReference>
<dbReference type="Pfam" id="PF00078">
    <property type="entry name" value="RVT_1"/>
    <property type="match status" value="1"/>
</dbReference>
<sequence length="302" mass="33432">MGRCRSRYHAKAVYPLAFALVDSGAAGNIMDWGFAKRLGIEAIALPSSLSVQASDGGPVGPDAVGKNPDPAVGPVLLLEMLPKQGSTPPGYFIESLEAEKQVHIPLEYQDLEQVFSPSKATQLPPHRDWDCAVTLKKGAVPPARCRIYPLRRRSGLWHSILMRRCNKGYVRPSTSPASAGVFIKKRDGGLRPCVDYRGLNKLLVQYPYPLPLLPAVLKQLRGARYFTKLDLCSVYNLIWIKEGDESKTAFSTSTGHYEYLVLLYSLATALLIFQAYVNEVLREFLGRSVIAYIDDTLIYSPS</sequence>
<evidence type="ECO:0000256" key="1">
    <source>
        <dbReference type="ARBA" id="ARBA00010879"/>
    </source>
</evidence>